<comment type="similarity">
    <text evidence="8">Belongs to the ABC transporter superfamily. ABCB family. Heavy Metal importer (TC 3.A.1.210) subfamily.</text>
</comment>
<evidence type="ECO:0000259" key="11">
    <source>
        <dbReference type="PROSITE" id="PS50893"/>
    </source>
</evidence>
<keyword evidence="6 10" id="KW-1133">Transmembrane helix</keyword>
<keyword evidence="14" id="KW-1185">Reference proteome</keyword>
<feature type="region of interest" description="Disordered" evidence="9">
    <location>
        <begin position="911"/>
        <end position="932"/>
    </location>
</feature>
<keyword evidence="2" id="KW-0813">Transport</keyword>
<dbReference type="InterPro" id="IPR003593">
    <property type="entry name" value="AAA+_ATPase"/>
</dbReference>
<dbReference type="PANTHER" id="PTHR24221:SF503">
    <property type="entry name" value="MITOCHONDRIAL POTASSIUM CHANNEL ATP-BINDING SUBUNIT"/>
    <property type="match status" value="1"/>
</dbReference>
<feature type="compositionally biased region" description="Low complexity" evidence="9">
    <location>
        <begin position="917"/>
        <end position="926"/>
    </location>
</feature>
<dbReference type="SUPFAM" id="SSF90123">
    <property type="entry name" value="ABC transporter transmembrane region"/>
    <property type="match status" value="1"/>
</dbReference>
<sequence length="1049" mass="117842">MRSNSPPSLRWIHYSTPLGVVLFTVILSIASACVTRPSGRTVLLRSQRTLSKWVALAVAMLYFSEGLVHILRARLQEWVGQDTIVYVTLSTLVWYGYFNHLDDATTVYWLPMLASWILATTLEITICFLFFHSPSTKNHFTSAKMTIQLLRILCLVCLCGSVTVIPNPVAEIDVERQSLLGPGENTPVKSAQYGAIQKTGTVINDEETDEDDHSKKLQQEQHQRLEKLDGWWAYLKQFRIFLPHLIPTGSLRLKSYAVCVAVFILGDRFSNVIGPHLLGDIVNRIALMEDKDDIPWRQILFFILVIKIPHDQILVPLRSSCSTRLLYESYRGLMLSSFAHIMGLSLEYHENKSTGEVEIAMRQGQSLSRIFDDLMNTALPLLLDVGIALIYLSWLFSISLGLVLTVVYALYIIVTYKITAWSTERRRRYLQAQTEEQALINQSIANWQTAVYFNRQEYLQRRMEEVVGREVRDMARFNDISHVKNIAQGLVMTLGYGAVLLLAAHQSKSEKQPVGSMVTLLLYWNIITKPLFSLTTSYKDFVNYLIDAEQLLQIRKMTATVTDVEGARDLEFKGGKIEYRNVHFSYDKENSLIKGLNFTVEPGSTIAFVGATGSGKTTTCDKLLFRLYDVTEGSILIDDQDVRDVTQFSLRETMGIVRQDQTFYNETIMENVRFARLDATDEEVYVACKNAVIHEKILTFPNGYNSKIGERGVKLSGGEKQRLFIAQLFLRDPKIVVLDEATSTVDNVTENEIQDSFARICEGRTTVIIAHRLSTVMDADQIFVLDQGQIAERGTHSELLDMRGKYYDLWATKKRVERLHKVLARGTSGIIEGGNEPPVSTSALVDTNDSTDSVSTSIASILQVDGGTGSKHMEGSNPARTGIRKKIRNVKERFSNQKPNEEETFDIEYDDQADNTSPIRPISPSPTDVSIVGPKARRSFSFRRRSRDVAMPGSVSTAKPFYASVLEQEQRVFSPEPTQSGIQVQVDSFSSPGSPREESAFGTSSTTSALFNHPAGREDEDHEGAGACSTYVTPGSSTGNKRDENDDEH</sequence>
<evidence type="ECO:0000256" key="8">
    <source>
        <dbReference type="ARBA" id="ARBA00024363"/>
    </source>
</evidence>
<dbReference type="GO" id="GO:0016020">
    <property type="term" value="C:membrane"/>
    <property type="evidence" value="ECO:0007669"/>
    <property type="project" value="UniProtKB-SubCell"/>
</dbReference>
<dbReference type="InterPro" id="IPR039421">
    <property type="entry name" value="Type_1_exporter"/>
</dbReference>
<feature type="compositionally biased region" description="Polar residues" evidence="9">
    <location>
        <begin position="1001"/>
        <end position="1010"/>
    </location>
</feature>
<dbReference type="GO" id="GO:0140359">
    <property type="term" value="F:ABC-type transporter activity"/>
    <property type="evidence" value="ECO:0007669"/>
    <property type="project" value="InterPro"/>
</dbReference>
<dbReference type="SMART" id="SM00382">
    <property type="entry name" value="AAA"/>
    <property type="match status" value="1"/>
</dbReference>
<organism evidence="13 14">
    <name type="scientific">Melanomma pulvis-pyrius CBS 109.77</name>
    <dbReference type="NCBI Taxonomy" id="1314802"/>
    <lineage>
        <taxon>Eukaryota</taxon>
        <taxon>Fungi</taxon>
        <taxon>Dikarya</taxon>
        <taxon>Ascomycota</taxon>
        <taxon>Pezizomycotina</taxon>
        <taxon>Dothideomycetes</taxon>
        <taxon>Pleosporomycetidae</taxon>
        <taxon>Pleosporales</taxon>
        <taxon>Melanommataceae</taxon>
        <taxon>Melanomma</taxon>
    </lineage>
</organism>
<dbReference type="GO" id="GO:0005524">
    <property type="term" value="F:ATP binding"/>
    <property type="evidence" value="ECO:0007669"/>
    <property type="project" value="UniProtKB-KW"/>
</dbReference>
<feature type="transmembrane region" description="Helical" evidence="10">
    <location>
        <begin position="83"/>
        <end position="101"/>
    </location>
</feature>
<dbReference type="PROSITE" id="PS50893">
    <property type="entry name" value="ABC_TRANSPORTER_2"/>
    <property type="match status" value="1"/>
</dbReference>
<dbReference type="InterPro" id="IPR017871">
    <property type="entry name" value="ABC_transporter-like_CS"/>
</dbReference>
<dbReference type="Pfam" id="PF00005">
    <property type="entry name" value="ABC_tran"/>
    <property type="match status" value="1"/>
</dbReference>
<feature type="compositionally biased region" description="Polar residues" evidence="9">
    <location>
        <begin position="1030"/>
        <end position="1039"/>
    </location>
</feature>
<protein>
    <recommendedName>
        <fullName evidence="15">Heavy metal tolerance protein</fullName>
    </recommendedName>
</protein>
<dbReference type="PANTHER" id="PTHR24221">
    <property type="entry name" value="ATP-BINDING CASSETTE SUB-FAMILY B"/>
    <property type="match status" value="1"/>
</dbReference>
<feature type="domain" description="ABC transmembrane type-1" evidence="12">
    <location>
        <begin position="260"/>
        <end position="543"/>
    </location>
</feature>
<dbReference type="EMBL" id="MU002031">
    <property type="protein sequence ID" value="KAF2791219.1"/>
    <property type="molecule type" value="Genomic_DNA"/>
</dbReference>
<keyword evidence="5" id="KW-0067">ATP-binding</keyword>
<evidence type="ECO:0000256" key="10">
    <source>
        <dbReference type="SAM" id="Phobius"/>
    </source>
</evidence>
<dbReference type="Gene3D" id="1.20.1560.10">
    <property type="entry name" value="ABC transporter type 1, transmembrane domain"/>
    <property type="match status" value="1"/>
</dbReference>
<proteinExistence type="inferred from homology"/>
<dbReference type="PROSITE" id="PS50929">
    <property type="entry name" value="ABC_TM1F"/>
    <property type="match status" value="1"/>
</dbReference>
<feature type="compositionally biased region" description="Polar residues" evidence="9">
    <location>
        <begin position="976"/>
        <end position="993"/>
    </location>
</feature>
<dbReference type="OrthoDB" id="6500128at2759"/>
<evidence type="ECO:0000256" key="2">
    <source>
        <dbReference type="ARBA" id="ARBA00022448"/>
    </source>
</evidence>
<feature type="transmembrane region" description="Helical" evidence="10">
    <location>
        <begin position="12"/>
        <end position="30"/>
    </location>
</feature>
<evidence type="ECO:0000256" key="6">
    <source>
        <dbReference type="ARBA" id="ARBA00022989"/>
    </source>
</evidence>
<feature type="compositionally biased region" description="Basic and acidic residues" evidence="9">
    <location>
        <begin position="1040"/>
        <end position="1049"/>
    </location>
</feature>
<keyword evidence="3 10" id="KW-0812">Transmembrane</keyword>
<evidence type="ECO:0000313" key="14">
    <source>
        <dbReference type="Proteomes" id="UP000799757"/>
    </source>
</evidence>
<dbReference type="Pfam" id="PF00664">
    <property type="entry name" value="ABC_membrane"/>
    <property type="match status" value="1"/>
</dbReference>
<keyword evidence="7 10" id="KW-0472">Membrane</keyword>
<reference evidence="13" key="1">
    <citation type="journal article" date="2020" name="Stud. Mycol.">
        <title>101 Dothideomycetes genomes: a test case for predicting lifestyles and emergence of pathogens.</title>
        <authorList>
            <person name="Haridas S."/>
            <person name="Albert R."/>
            <person name="Binder M."/>
            <person name="Bloem J."/>
            <person name="Labutti K."/>
            <person name="Salamov A."/>
            <person name="Andreopoulos B."/>
            <person name="Baker S."/>
            <person name="Barry K."/>
            <person name="Bills G."/>
            <person name="Bluhm B."/>
            <person name="Cannon C."/>
            <person name="Castanera R."/>
            <person name="Culley D."/>
            <person name="Daum C."/>
            <person name="Ezra D."/>
            <person name="Gonzalez J."/>
            <person name="Henrissat B."/>
            <person name="Kuo A."/>
            <person name="Liang C."/>
            <person name="Lipzen A."/>
            <person name="Lutzoni F."/>
            <person name="Magnuson J."/>
            <person name="Mondo S."/>
            <person name="Nolan M."/>
            <person name="Ohm R."/>
            <person name="Pangilinan J."/>
            <person name="Park H.-J."/>
            <person name="Ramirez L."/>
            <person name="Alfaro M."/>
            <person name="Sun H."/>
            <person name="Tritt A."/>
            <person name="Yoshinaga Y."/>
            <person name="Zwiers L.-H."/>
            <person name="Turgeon B."/>
            <person name="Goodwin S."/>
            <person name="Spatafora J."/>
            <person name="Crous P."/>
            <person name="Grigoriev I."/>
        </authorList>
    </citation>
    <scope>NUCLEOTIDE SEQUENCE</scope>
    <source>
        <strain evidence="13">CBS 109.77</strain>
    </source>
</reference>
<feature type="region of interest" description="Disordered" evidence="9">
    <location>
        <begin position="972"/>
        <end position="1049"/>
    </location>
</feature>
<gene>
    <name evidence="13" type="ORF">K505DRAFT_327037</name>
</gene>
<feature type="transmembrane region" description="Helical" evidence="10">
    <location>
        <begin position="486"/>
        <end position="504"/>
    </location>
</feature>
<evidence type="ECO:0000256" key="3">
    <source>
        <dbReference type="ARBA" id="ARBA00022692"/>
    </source>
</evidence>
<evidence type="ECO:0000259" key="12">
    <source>
        <dbReference type="PROSITE" id="PS50929"/>
    </source>
</evidence>
<dbReference type="InterPro" id="IPR027417">
    <property type="entry name" value="P-loop_NTPase"/>
</dbReference>
<dbReference type="FunFam" id="3.40.50.300:FF:000287">
    <property type="entry name" value="Multidrug ABC transporter ATP-binding protein"/>
    <property type="match status" value="1"/>
</dbReference>
<evidence type="ECO:0000256" key="7">
    <source>
        <dbReference type="ARBA" id="ARBA00023136"/>
    </source>
</evidence>
<keyword evidence="4" id="KW-0547">Nucleotide-binding</keyword>
<feature type="domain" description="ABC transporter" evidence="11">
    <location>
        <begin position="577"/>
        <end position="812"/>
    </location>
</feature>
<evidence type="ECO:0000256" key="4">
    <source>
        <dbReference type="ARBA" id="ARBA00022741"/>
    </source>
</evidence>
<evidence type="ECO:0008006" key="15">
    <source>
        <dbReference type="Google" id="ProtNLM"/>
    </source>
</evidence>
<dbReference type="AlphaFoldDB" id="A0A6A6X4H6"/>
<dbReference type="GO" id="GO:0016887">
    <property type="term" value="F:ATP hydrolysis activity"/>
    <property type="evidence" value="ECO:0007669"/>
    <property type="project" value="InterPro"/>
</dbReference>
<name>A0A6A6X4H6_9PLEO</name>
<accession>A0A6A6X4H6</accession>
<dbReference type="InterPro" id="IPR036640">
    <property type="entry name" value="ABC1_TM_sf"/>
</dbReference>
<dbReference type="Gene3D" id="3.40.50.300">
    <property type="entry name" value="P-loop containing nucleotide triphosphate hydrolases"/>
    <property type="match status" value="1"/>
</dbReference>
<dbReference type="PROSITE" id="PS51257">
    <property type="entry name" value="PROKAR_LIPOPROTEIN"/>
    <property type="match status" value="1"/>
</dbReference>
<evidence type="ECO:0000313" key="13">
    <source>
        <dbReference type="EMBL" id="KAF2791219.1"/>
    </source>
</evidence>
<feature type="transmembrane region" description="Helical" evidence="10">
    <location>
        <begin position="152"/>
        <end position="170"/>
    </location>
</feature>
<dbReference type="InterPro" id="IPR011527">
    <property type="entry name" value="ABC1_TM_dom"/>
</dbReference>
<feature type="transmembrane region" description="Helical" evidence="10">
    <location>
        <begin position="398"/>
        <end position="418"/>
    </location>
</feature>
<dbReference type="Proteomes" id="UP000799757">
    <property type="component" value="Unassembled WGS sequence"/>
</dbReference>
<evidence type="ECO:0000256" key="9">
    <source>
        <dbReference type="SAM" id="MobiDB-lite"/>
    </source>
</evidence>
<comment type="subcellular location">
    <subcellularLocation>
        <location evidence="1">Membrane</location>
        <topology evidence="1">Multi-pass membrane protein</topology>
    </subcellularLocation>
</comment>
<dbReference type="SUPFAM" id="SSF52540">
    <property type="entry name" value="P-loop containing nucleoside triphosphate hydrolases"/>
    <property type="match status" value="1"/>
</dbReference>
<evidence type="ECO:0000256" key="1">
    <source>
        <dbReference type="ARBA" id="ARBA00004141"/>
    </source>
</evidence>
<dbReference type="PROSITE" id="PS00211">
    <property type="entry name" value="ABC_TRANSPORTER_1"/>
    <property type="match status" value="1"/>
</dbReference>
<feature type="transmembrane region" description="Helical" evidence="10">
    <location>
        <begin position="50"/>
        <end position="71"/>
    </location>
</feature>
<dbReference type="InterPro" id="IPR003439">
    <property type="entry name" value="ABC_transporter-like_ATP-bd"/>
</dbReference>
<evidence type="ECO:0000256" key="5">
    <source>
        <dbReference type="ARBA" id="ARBA00022840"/>
    </source>
</evidence>
<feature type="transmembrane region" description="Helical" evidence="10">
    <location>
        <begin position="107"/>
        <end position="131"/>
    </location>
</feature>